<dbReference type="EMBL" id="BMZD01000001">
    <property type="protein sequence ID" value="GGZ89519.1"/>
    <property type="molecule type" value="Genomic_DNA"/>
</dbReference>
<dbReference type="RefSeq" id="WP_189538885.1">
    <property type="nucleotide sequence ID" value="NZ_BMZD01000001.1"/>
</dbReference>
<evidence type="ECO:0000313" key="2">
    <source>
        <dbReference type="EMBL" id="GGZ89519.1"/>
    </source>
</evidence>
<reference evidence="2" key="1">
    <citation type="journal article" date="2014" name="Int. J. Syst. Evol. Microbiol.">
        <title>Complete genome sequence of Corynebacterium casei LMG S-19264T (=DSM 44701T), isolated from a smear-ripened cheese.</title>
        <authorList>
            <consortium name="US DOE Joint Genome Institute (JGI-PGF)"/>
            <person name="Walter F."/>
            <person name="Albersmeier A."/>
            <person name="Kalinowski J."/>
            <person name="Ruckert C."/>
        </authorList>
    </citation>
    <scope>NUCLEOTIDE SEQUENCE</scope>
    <source>
        <strain evidence="2">KCTC 32422</strain>
    </source>
</reference>
<accession>A0A918RBL9</accession>
<protein>
    <submittedName>
        <fullName evidence="2">Uncharacterized protein</fullName>
    </submittedName>
</protein>
<gene>
    <name evidence="2" type="ORF">GCM10011617_05870</name>
</gene>
<evidence type="ECO:0000256" key="1">
    <source>
        <dbReference type="SAM" id="SignalP"/>
    </source>
</evidence>
<feature type="chain" id="PRO_5038069918" evidence="1">
    <location>
        <begin position="23"/>
        <end position="118"/>
    </location>
</feature>
<reference evidence="2" key="2">
    <citation type="submission" date="2020-09" db="EMBL/GenBank/DDBJ databases">
        <authorList>
            <person name="Sun Q."/>
            <person name="Kim S."/>
        </authorList>
    </citation>
    <scope>NUCLEOTIDE SEQUENCE</scope>
    <source>
        <strain evidence="2">KCTC 32422</strain>
    </source>
</reference>
<sequence>MKAKVFSLLALACAVTQMPVLAQPSQTQHPHIFNIYASVQEGHPQEVEITQAKIVELERCGIAAISDSTVRYEGLAPSLYITLTGPHRDLTIAKAELQKAKTCGIEGYTRRATFLGGE</sequence>
<proteinExistence type="predicted"/>
<dbReference type="AlphaFoldDB" id="A0A918RBL9"/>
<comment type="caution">
    <text evidence="2">The sequence shown here is derived from an EMBL/GenBank/DDBJ whole genome shotgun (WGS) entry which is preliminary data.</text>
</comment>
<keyword evidence="1" id="KW-0732">Signal</keyword>
<organism evidence="2 3">
    <name type="scientific">Novosphingobium arvoryzae</name>
    <dbReference type="NCBI Taxonomy" id="1256514"/>
    <lineage>
        <taxon>Bacteria</taxon>
        <taxon>Pseudomonadati</taxon>
        <taxon>Pseudomonadota</taxon>
        <taxon>Alphaproteobacteria</taxon>
        <taxon>Sphingomonadales</taxon>
        <taxon>Sphingomonadaceae</taxon>
        <taxon>Novosphingobium</taxon>
    </lineage>
</organism>
<evidence type="ECO:0000313" key="3">
    <source>
        <dbReference type="Proteomes" id="UP000634139"/>
    </source>
</evidence>
<feature type="signal peptide" evidence="1">
    <location>
        <begin position="1"/>
        <end position="22"/>
    </location>
</feature>
<keyword evidence="3" id="KW-1185">Reference proteome</keyword>
<dbReference type="Proteomes" id="UP000634139">
    <property type="component" value="Unassembled WGS sequence"/>
</dbReference>
<name>A0A918RBL9_9SPHN</name>